<organism evidence="2 3">
    <name type="scientific">Epilithonimonas pallida</name>
    <dbReference type="NCBI Taxonomy" id="373671"/>
    <lineage>
        <taxon>Bacteria</taxon>
        <taxon>Pseudomonadati</taxon>
        <taxon>Bacteroidota</taxon>
        <taxon>Flavobacteriia</taxon>
        <taxon>Flavobacteriales</taxon>
        <taxon>Weeksellaceae</taxon>
        <taxon>Chryseobacterium group</taxon>
        <taxon>Epilithonimonas</taxon>
    </lineage>
</organism>
<dbReference type="Proteomes" id="UP001158050">
    <property type="component" value="Unassembled WGS sequence"/>
</dbReference>
<reference evidence="2 3" key="1">
    <citation type="submission" date="2017-05" db="EMBL/GenBank/DDBJ databases">
        <authorList>
            <person name="Varghese N."/>
            <person name="Submissions S."/>
        </authorList>
    </citation>
    <scope>NUCLEOTIDE SEQUENCE [LARGE SCALE GENOMIC DNA]</scope>
    <source>
        <strain evidence="2 3">DSM 18015</strain>
    </source>
</reference>
<accession>A0ABY1R1V2</accession>
<name>A0ABY1R1V2_9FLAO</name>
<dbReference type="RefSeq" id="WP_283415807.1">
    <property type="nucleotide sequence ID" value="NZ_FXUO01000002.1"/>
</dbReference>
<dbReference type="EMBL" id="FXUO01000002">
    <property type="protein sequence ID" value="SMP90431.1"/>
    <property type="molecule type" value="Genomic_DNA"/>
</dbReference>
<feature type="signal peptide" evidence="1">
    <location>
        <begin position="1"/>
        <end position="20"/>
    </location>
</feature>
<proteinExistence type="predicted"/>
<keyword evidence="3" id="KW-1185">Reference proteome</keyword>
<evidence type="ECO:0008006" key="4">
    <source>
        <dbReference type="Google" id="ProtNLM"/>
    </source>
</evidence>
<evidence type="ECO:0000313" key="2">
    <source>
        <dbReference type="EMBL" id="SMP90431.1"/>
    </source>
</evidence>
<evidence type="ECO:0000256" key="1">
    <source>
        <dbReference type="SAM" id="SignalP"/>
    </source>
</evidence>
<keyword evidence="1" id="KW-0732">Signal</keyword>
<sequence length="385" mass="42871">MKTYFILFLSLFLFSCSSSSDDEVRESVPQLTTKDISLDDDGLLKIGGKITNTGGSQISRVGVIWSTSANVSLENYATEDKEELFSSNEDFEFRSKKIFLPNTTYYFRAFAQNNKGTALGNVVSYKYRNVIETLDPTEITTVSATLNGKYYQPLGNLSYAGFVYATHSEPTIFDSSAASAATLGTMNFKVQLTGLTRNTEYYIRSYTKIDNRYYYGEEKKIKTAGYFGPAGGIVAYDKGVTTDGWRYLEISNKDVGKNYCSTMPPMCRFGAAWSETNNYIAGTSEKMGEGPNNTNFIISKISGDTAAKFCKQYSVNGYSDWFLPSKAEAEVIFTSIRKGGMYLNSGLVSWTSSEINSNEAYLIYGDGSTSGQKYADYKTYPVRRY</sequence>
<dbReference type="PROSITE" id="PS51257">
    <property type="entry name" value="PROKAR_LIPOPROTEIN"/>
    <property type="match status" value="1"/>
</dbReference>
<evidence type="ECO:0000313" key="3">
    <source>
        <dbReference type="Proteomes" id="UP001158050"/>
    </source>
</evidence>
<feature type="chain" id="PRO_5045895852" description="DUF1566 domain-containing protein" evidence="1">
    <location>
        <begin position="21"/>
        <end position="385"/>
    </location>
</feature>
<comment type="caution">
    <text evidence="2">The sequence shown here is derived from an EMBL/GenBank/DDBJ whole genome shotgun (WGS) entry which is preliminary data.</text>
</comment>
<gene>
    <name evidence="2" type="ORF">SAMN05421679_102312</name>
</gene>
<protein>
    <recommendedName>
        <fullName evidence="4">DUF1566 domain-containing protein</fullName>
    </recommendedName>
</protein>